<dbReference type="InterPro" id="IPR036396">
    <property type="entry name" value="Cyt_P450_sf"/>
</dbReference>
<dbReference type="Proteomes" id="UP001497392">
    <property type="component" value="Unassembled WGS sequence"/>
</dbReference>
<keyword evidence="5" id="KW-0472">Membrane</keyword>
<dbReference type="PROSITE" id="PS00086">
    <property type="entry name" value="CYTOCHROME_P450"/>
    <property type="match status" value="1"/>
</dbReference>
<evidence type="ECO:0000256" key="5">
    <source>
        <dbReference type="SAM" id="Phobius"/>
    </source>
</evidence>
<proteinExistence type="inferred from homology"/>
<comment type="caution">
    <text evidence="6">The sequence shown here is derived from an EMBL/GenBank/DDBJ whole genome shotgun (WGS) entry which is preliminary data.</text>
</comment>
<dbReference type="Gene3D" id="1.10.630.10">
    <property type="entry name" value="Cytochrome P450"/>
    <property type="match status" value="1"/>
</dbReference>
<organism evidence="6 7">
    <name type="scientific">Coccomyxa viridis</name>
    <dbReference type="NCBI Taxonomy" id="1274662"/>
    <lineage>
        <taxon>Eukaryota</taxon>
        <taxon>Viridiplantae</taxon>
        <taxon>Chlorophyta</taxon>
        <taxon>core chlorophytes</taxon>
        <taxon>Trebouxiophyceae</taxon>
        <taxon>Trebouxiophyceae incertae sedis</taxon>
        <taxon>Coccomyxaceae</taxon>
        <taxon>Coccomyxa</taxon>
    </lineage>
</organism>
<keyword evidence="3" id="KW-0408">Iron</keyword>
<sequence>MERTSVDIMGVSGWVMLQIAIGVLMAVGWSYMRRRKKVKGGLKRYEELPGPKEWPLIRNLHHVLTGPRPQIHNMWTNLALKHGPLFRFRVPFKNFVVVSDPKLIPAILGRPGLPKTKMYQLTSTLFNPYGHDNLFTYLNTNEAEWKACRKAFAKSMSPESIRAVFPKLRDRSKLLCEEVRKKRNGAPLDVQDAMQRLALDMIMLAAFSMDTQAVRFGESVILDSLHFCFEDIFWRLAMPWRRLLYRALPWLPSARANKGYHDRLYAAWGAICDHIRTMGPYDREDGSFSAIIGTMTEPETGKLWSREKLMAHAAGVVVAGMDTTAHAVAWALYCVATYPGVQEKLVAELEGAGLLATPSMPEPRDVDLNVLHELPVLDAIIKESMRMFPVGGSGIGRYADRDIDLGGYLIPKGTEVAVCLHTMHMVPWNFPEPTRFSLDRWLQDSGSGAVSQAPDSPASRPCAEAGQECSSAPGASKQAEHEQQAAEVEQPRDGQSGQASSQPKHRRDLKETRGEALTKPYIPFSAGPRDCLGQRFGMTEVLSMMATICGRFHLELDPQMGGEAGVLERQISSFTLAVDGGLFIQFHDRTQVPAQQAASAAAVPSEAGGKAKQQVPGSPARPVFSMTASSRRGDLRQ</sequence>
<feature type="compositionally biased region" description="Polar residues" evidence="4">
    <location>
        <begin position="445"/>
        <end position="454"/>
    </location>
</feature>
<dbReference type="InterPro" id="IPR001128">
    <property type="entry name" value="Cyt_P450"/>
</dbReference>
<keyword evidence="7" id="KW-1185">Reference proteome</keyword>
<keyword evidence="5" id="KW-1133">Transmembrane helix</keyword>
<feature type="region of interest" description="Disordered" evidence="4">
    <location>
        <begin position="598"/>
        <end position="637"/>
    </location>
</feature>
<dbReference type="PANTHER" id="PTHR24305:SF166">
    <property type="entry name" value="CYTOCHROME P450 12A4, MITOCHONDRIAL-RELATED"/>
    <property type="match status" value="1"/>
</dbReference>
<evidence type="ECO:0000313" key="6">
    <source>
        <dbReference type="EMBL" id="CAL5227143.1"/>
    </source>
</evidence>
<dbReference type="InterPro" id="IPR050121">
    <property type="entry name" value="Cytochrome_P450_monoxygenase"/>
</dbReference>
<feature type="compositionally biased region" description="Basic and acidic residues" evidence="4">
    <location>
        <begin position="478"/>
        <end position="492"/>
    </location>
</feature>
<evidence type="ECO:0000256" key="3">
    <source>
        <dbReference type="RuleBase" id="RU000461"/>
    </source>
</evidence>
<evidence type="ECO:0000256" key="4">
    <source>
        <dbReference type="SAM" id="MobiDB-lite"/>
    </source>
</evidence>
<accession>A0ABP1GBF6</accession>
<comment type="cofactor">
    <cofactor evidence="1">
        <name>heme</name>
        <dbReference type="ChEBI" id="CHEBI:30413"/>
    </cofactor>
</comment>
<dbReference type="EMBL" id="CAXHTA020000017">
    <property type="protein sequence ID" value="CAL5227143.1"/>
    <property type="molecule type" value="Genomic_DNA"/>
</dbReference>
<gene>
    <name evidence="6" type="primary">g10055</name>
    <name evidence="6" type="ORF">VP750_LOCUS9049</name>
</gene>
<keyword evidence="5" id="KW-0812">Transmembrane</keyword>
<dbReference type="PANTHER" id="PTHR24305">
    <property type="entry name" value="CYTOCHROME P450"/>
    <property type="match status" value="1"/>
</dbReference>
<feature type="transmembrane region" description="Helical" evidence="5">
    <location>
        <begin position="12"/>
        <end position="32"/>
    </location>
</feature>
<reference evidence="6 7" key="1">
    <citation type="submission" date="2024-06" db="EMBL/GenBank/DDBJ databases">
        <authorList>
            <person name="Kraege A."/>
            <person name="Thomma B."/>
        </authorList>
    </citation>
    <scope>NUCLEOTIDE SEQUENCE [LARGE SCALE GENOMIC DNA]</scope>
</reference>
<keyword evidence="3" id="KW-0479">Metal-binding</keyword>
<dbReference type="SUPFAM" id="SSF48264">
    <property type="entry name" value="Cytochrome P450"/>
    <property type="match status" value="1"/>
</dbReference>
<dbReference type="InterPro" id="IPR002401">
    <property type="entry name" value="Cyt_P450_E_grp-I"/>
</dbReference>
<comment type="similarity">
    <text evidence="2 3">Belongs to the cytochrome P450 family.</text>
</comment>
<evidence type="ECO:0000313" key="7">
    <source>
        <dbReference type="Proteomes" id="UP001497392"/>
    </source>
</evidence>
<keyword evidence="3" id="KW-0560">Oxidoreductase</keyword>
<dbReference type="PRINTS" id="PR00385">
    <property type="entry name" value="P450"/>
</dbReference>
<protein>
    <submittedName>
        <fullName evidence="6">G10055 protein</fullName>
    </submittedName>
</protein>
<dbReference type="InterPro" id="IPR017972">
    <property type="entry name" value="Cyt_P450_CS"/>
</dbReference>
<keyword evidence="3" id="KW-0349">Heme</keyword>
<evidence type="ECO:0000256" key="1">
    <source>
        <dbReference type="ARBA" id="ARBA00001971"/>
    </source>
</evidence>
<feature type="region of interest" description="Disordered" evidence="4">
    <location>
        <begin position="445"/>
        <end position="523"/>
    </location>
</feature>
<dbReference type="Pfam" id="PF00067">
    <property type="entry name" value="p450"/>
    <property type="match status" value="2"/>
</dbReference>
<dbReference type="CDD" id="cd00302">
    <property type="entry name" value="cytochrome_P450"/>
    <property type="match status" value="1"/>
</dbReference>
<feature type="compositionally biased region" description="Polar residues" evidence="4">
    <location>
        <begin position="493"/>
        <end position="502"/>
    </location>
</feature>
<keyword evidence="3" id="KW-0503">Monooxygenase</keyword>
<name>A0ABP1GBF6_9CHLO</name>
<dbReference type="PRINTS" id="PR00463">
    <property type="entry name" value="EP450I"/>
</dbReference>
<evidence type="ECO:0000256" key="2">
    <source>
        <dbReference type="ARBA" id="ARBA00010617"/>
    </source>
</evidence>